<dbReference type="EMBL" id="VWPH01000002">
    <property type="protein sequence ID" value="KAA5837217.1"/>
    <property type="molecule type" value="Genomic_DNA"/>
</dbReference>
<accession>A0A5M7C9T8</accession>
<sequence>MTRPPGPPPAARVARALRCRGQRPAWQVRRLLTVEIPADRNVHVSVHLQISGGGPHYTSTQFASAILPPQSAPVRLAARFPPRSTRACSSTSAERRGGDIRSPFSKCFGSILGVAHDFVPGLELAERFYWEAVAPVLPQVAHSAALIGGGSEVLGFDTERSTDHNWGPRLQLFLSGPDLERHGDAITGLLAEQLPRTFLGYPTNLQPIAADGTRQMRMTSGEVHHGVVVAELGDWLRGQLGFDPRAGVTAFDWLATPTQVFAEVTGGAVYHDELGLELVRERLAWYPDDLWRYLLACQWQRISQEEAFTGRCGEVGDELGSAVVAGRLVRDLMRLCLLAQRCYPPYSKWLGSAFAQLPVSKDLTPVLTAALAATNWRDRERHLATAYETVAAMHNDLGLTDTIDPSTRPYHERPFQVLHAERFAHALRESISDDAVRGLPLVGNVDQFLDNTDVLCHHERRRAAARALHMGCGSAGG</sequence>
<dbReference type="InterPro" id="IPR025117">
    <property type="entry name" value="DUF4037"/>
</dbReference>
<feature type="domain" description="DUF4037" evidence="1">
    <location>
        <begin position="253"/>
        <end position="350"/>
    </location>
</feature>
<evidence type="ECO:0000313" key="2">
    <source>
        <dbReference type="EMBL" id="KAA5837217.1"/>
    </source>
</evidence>
<keyword evidence="3" id="KW-1185">Reference proteome</keyword>
<organism evidence="2 3">
    <name type="scientific">Saccharopolyspora hirsuta</name>
    <dbReference type="NCBI Taxonomy" id="1837"/>
    <lineage>
        <taxon>Bacteria</taxon>
        <taxon>Bacillati</taxon>
        <taxon>Actinomycetota</taxon>
        <taxon>Actinomycetes</taxon>
        <taxon>Pseudonocardiales</taxon>
        <taxon>Pseudonocardiaceae</taxon>
        <taxon>Saccharopolyspora</taxon>
    </lineage>
</organism>
<protein>
    <submittedName>
        <fullName evidence="2">DUF4037 domain-containing protein</fullName>
    </submittedName>
</protein>
<proteinExistence type="predicted"/>
<evidence type="ECO:0000259" key="1">
    <source>
        <dbReference type="Pfam" id="PF13228"/>
    </source>
</evidence>
<reference evidence="2 3" key="1">
    <citation type="submission" date="2019-09" db="EMBL/GenBank/DDBJ databases">
        <title>Draft genome sequence of the thermophilic Saccharopolyspora hirsuta VKM Ac-666T.</title>
        <authorList>
            <person name="Lobastova T.G."/>
            <person name="Fokina V."/>
            <person name="Bragin E.Y."/>
            <person name="Shtratnikova V.Y."/>
            <person name="Starodumova I.P."/>
            <person name="Tarlachkov S.V."/>
            <person name="Donova M.V."/>
        </authorList>
    </citation>
    <scope>NUCLEOTIDE SEQUENCE [LARGE SCALE GENOMIC DNA]</scope>
    <source>
        <strain evidence="2 3">VKM Ac-666</strain>
    </source>
</reference>
<dbReference type="Pfam" id="PF13228">
    <property type="entry name" value="DUF4037"/>
    <property type="match status" value="1"/>
</dbReference>
<evidence type="ECO:0000313" key="3">
    <source>
        <dbReference type="Proteomes" id="UP000323946"/>
    </source>
</evidence>
<name>A0A5M7C9T8_SACHI</name>
<dbReference type="AlphaFoldDB" id="A0A5M7C9T8"/>
<dbReference type="OrthoDB" id="3030at2"/>
<dbReference type="Proteomes" id="UP000323946">
    <property type="component" value="Unassembled WGS sequence"/>
</dbReference>
<gene>
    <name evidence="2" type="ORF">F1721_05300</name>
</gene>
<comment type="caution">
    <text evidence="2">The sequence shown here is derived from an EMBL/GenBank/DDBJ whole genome shotgun (WGS) entry which is preliminary data.</text>
</comment>